<evidence type="ECO:0000259" key="3">
    <source>
        <dbReference type="Pfam" id="PF25607"/>
    </source>
</evidence>
<dbReference type="Pfam" id="PF25607">
    <property type="entry name" value="DUF7939"/>
    <property type="match status" value="1"/>
</dbReference>
<feature type="transmembrane region" description="Helical" evidence="2">
    <location>
        <begin position="283"/>
        <end position="302"/>
    </location>
</feature>
<gene>
    <name evidence="4" type="ORF">PH586_19775</name>
</gene>
<dbReference type="RefSeq" id="WP_271349514.1">
    <property type="nucleotide sequence ID" value="NZ_JAQJZJ010000010.1"/>
</dbReference>
<name>A0ABT4XK93_9PSED</name>
<proteinExistence type="predicted"/>
<dbReference type="PANTHER" id="PTHR40940:SF1">
    <property type="entry name" value="PROTEIN BATD"/>
    <property type="match status" value="1"/>
</dbReference>
<comment type="caution">
    <text evidence="4">The sequence shown here is derived from an EMBL/GenBank/DDBJ whole genome shotgun (WGS) entry which is preliminary data.</text>
</comment>
<keyword evidence="2" id="KW-0812">Transmembrane</keyword>
<keyword evidence="2" id="KW-0472">Membrane</keyword>
<feature type="domain" description="DUF7939" evidence="3">
    <location>
        <begin position="320"/>
        <end position="392"/>
    </location>
</feature>
<dbReference type="PANTHER" id="PTHR40940">
    <property type="entry name" value="PROTEIN BATD-RELATED"/>
    <property type="match status" value="1"/>
</dbReference>
<keyword evidence="5" id="KW-1185">Reference proteome</keyword>
<reference evidence="4 5" key="1">
    <citation type="submission" date="2023-01" db="EMBL/GenBank/DDBJ databases">
        <title>Pseudomonas SA3-5T sp. nov., isolated from tidal flat sediment.</title>
        <authorList>
            <person name="Kim H.S."/>
            <person name="Kim J.-S."/>
            <person name="Suh M.K."/>
            <person name="Eom M.K."/>
            <person name="Lee J.-S."/>
        </authorList>
    </citation>
    <scope>NUCLEOTIDE SEQUENCE [LARGE SCALE GENOMIC DNA]</scope>
    <source>
        <strain evidence="4 5">SA3-5</strain>
    </source>
</reference>
<evidence type="ECO:0000256" key="1">
    <source>
        <dbReference type="SAM" id="MobiDB-lite"/>
    </source>
</evidence>
<feature type="region of interest" description="Disordered" evidence="1">
    <location>
        <begin position="142"/>
        <end position="162"/>
    </location>
</feature>
<accession>A0ABT4XK93</accession>
<sequence length="405" mass="44799">MRVWILLLVLLVLLVLLAPLAWAGEPFVRLKVEPEGELVAGQAPVLEVQMLVPNYFLAPPAVQPLRLRDGTLAEQVGGSANRVERIDGQTYAGITRRYQLPPLPAGEHELAPAEIRLRFAGEDGQPLEARLPLPSRHFQVRPAGAGSAAQAQELGPGQLSLSDSYEPAAASLQVGDVLVRQLTTELHDAGNLLPPRAPLATPVGVRLYRTAPRLELDDQRGARRRISREAVRYLFTQPGSVVLPAIKLRWRDTRSGRWQTAALPPRILQIAPRAAAQDAPAQLWRWLLAGGVLLVLLATLLWRFAPQAWRQRLAARTERRRRWRRLREACHAGQAAETEVALDAWLALHPSASEQLPGLQQARQQLLVYRYGRNAVAWDPKALLAAAARLPRPAKRAVNYDGLNP</sequence>
<dbReference type="Proteomes" id="UP001212042">
    <property type="component" value="Unassembled WGS sequence"/>
</dbReference>
<evidence type="ECO:0000313" key="5">
    <source>
        <dbReference type="Proteomes" id="UP001212042"/>
    </source>
</evidence>
<evidence type="ECO:0000313" key="4">
    <source>
        <dbReference type="EMBL" id="MDA7088623.1"/>
    </source>
</evidence>
<dbReference type="InterPro" id="IPR025738">
    <property type="entry name" value="BatD"/>
</dbReference>
<protein>
    <recommendedName>
        <fullName evidence="3">DUF7939 domain-containing protein</fullName>
    </recommendedName>
</protein>
<evidence type="ECO:0000256" key="2">
    <source>
        <dbReference type="SAM" id="Phobius"/>
    </source>
</evidence>
<dbReference type="EMBL" id="JAQJZJ010000010">
    <property type="protein sequence ID" value="MDA7088623.1"/>
    <property type="molecule type" value="Genomic_DNA"/>
</dbReference>
<dbReference type="InterPro" id="IPR057699">
    <property type="entry name" value="DUF7939"/>
</dbReference>
<organism evidence="4 5">
    <name type="scientific">Pseudomonas aestuarii</name>
    <dbReference type="NCBI Taxonomy" id="3018340"/>
    <lineage>
        <taxon>Bacteria</taxon>
        <taxon>Pseudomonadati</taxon>
        <taxon>Pseudomonadota</taxon>
        <taxon>Gammaproteobacteria</taxon>
        <taxon>Pseudomonadales</taxon>
        <taxon>Pseudomonadaceae</taxon>
        <taxon>Pseudomonas</taxon>
    </lineage>
</organism>
<keyword evidence="2" id="KW-1133">Transmembrane helix</keyword>